<evidence type="ECO:0000313" key="3">
    <source>
        <dbReference type="Proteomes" id="UP001178507"/>
    </source>
</evidence>
<keyword evidence="3" id="KW-1185">Reference proteome</keyword>
<proteinExistence type="predicted"/>
<name>A0AA36J2E2_9DINO</name>
<feature type="region of interest" description="Disordered" evidence="1">
    <location>
        <begin position="164"/>
        <end position="183"/>
    </location>
</feature>
<dbReference type="EMBL" id="CAUJNA010003261">
    <property type="protein sequence ID" value="CAJ1397254.1"/>
    <property type="molecule type" value="Genomic_DNA"/>
</dbReference>
<sequence>MFKEMTNPTALDFQAQWLAAEPAACAAPEPGQAEDAERSEPRGRARCFRVLLAVHRLLASSGDMPGLDEAEREESVRYQPGVSIYAGKMNRVKCQTVGPRGLQQESVYLVPSQFILLLTRPDEEKAFWAEPVIAEPLRLVRLSGDDTVSSDGEHVLRLQVASPRSPLLKPPGDAKRGYDSRAQSLSRNLSGQEDFVATPMPENAACRRQEPVQLVLVFSDELRRRVAWKSISQAHRQVCERLFNGVLKFLTCVKNGT</sequence>
<protein>
    <submittedName>
        <fullName evidence="2">Uncharacterized protein</fullName>
    </submittedName>
</protein>
<evidence type="ECO:0000256" key="1">
    <source>
        <dbReference type="SAM" id="MobiDB-lite"/>
    </source>
</evidence>
<gene>
    <name evidence="2" type="ORF">EVOR1521_LOCUS21306</name>
</gene>
<organism evidence="2 3">
    <name type="scientific">Effrenium voratum</name>
    <dbReference type="NCBI Taxonomy" id="2562239"/>
    <lineage>
        <taxon>Eukaryota</taxon>
        <taxon>Sar</taxon>
        <taxon>Alveolata</taxon>
        <taxon>Dinophyceae</taxon>
        <taxon>Suessiales</taxon>
        <taxon>Symbiodiniaceae</taxon>
        <taxon>Effrenium</taxon>
    </lineage>
</organism>
<dbReference type="AlphaFoldDB" id="A0AA36J2E2"/>
<dbReference type="Proteomes" id="UP001178507">
    <property type="component" value="Unassembled WGS sequence"/>
</dbReference>
<accession>A0AA36J2E2</accession>
<evidence type="ECO:0000313" key="2">
    <source>
        <dbReference type="EMBL" id="CAJ1397254.1"/>
    </source>
</evidence>
<reference evidence="2" key="1">
    <citation type="submission" date="2023-08" db="EMBL/GenBank/DDBJ databases">
        <authorList>
            <person name="Chen Y."/>
            <person name="Shah S."/>
            <person name="Dougan E. K."/>
            <person name="Thang M."/>
            <person name="Chan C."/>
        </authorList>
    </citation>
    <scope>NUCLEOTIDE SEQUENCE</scope>
</reference>
<comment type="caution">
    <text evidence="2">The sequence shown here is derived from an EMBL/GenBank/DDBJ whole genome shotgun (WGS) entry which is preliminary data.</text>
</comment>